<feature type="transmembrane region" description="Helical" evidence="1">
    <location>
        <begin position="6"/>
        <end position="25"/>
    </location>
</feature>
<accession>A0AAV5L1U6</accession>
<proteinExistence type="predicted"/>
<dbReference type="PANTHER" id="PTHR34289:SF5">
    <property type="entry name" value="KERATIN-ASSOCIATED PROTEIN (DUF819)"/>
    <property type="match status" value="1"/>
</dbReference>
<organism evidence="2 3">
    <name type="scientific">Rubroshorea leprosula</name>
    <dbReference type="NCBI Taxonomy" id="152421"/>
    <lineage>
        <taxon>Eukaryota</taxon>
        <taxon>Viridiplantae</taxon>
        <taxon>Streptophyta</taxon>
        <taxon>Embryophyta</taxon>
        <taxon>Tracheophyta</taxon>
        <taxon>Spermatophyta</taxon>
        <taxon>Magnoliopsida</taxon>
        <taxon>eudicotyledons</taxon>
        <taxon>Gunneridae</taxon>
        <taxon>Pentapetalae</taxon>
        <taxon>rosids</taxon>
        <taxon>malvids</taxon>
        <taxon>Malvales</taxon>
        <taxon>Dipterocarpaceae</taxon>
        <taxon>Rubroshorea</taxon>
    </lineage>
</organism>
<evidence type="ECO:0000313" key="2">
    <source>
        <dbReference type="EMBL" id="GKV31208.1"/>
    </source>
</evidence>
<evidence type="ECO:0000256" key="1">
    <source>
        <dbReference type="SAM" id="Phobius"/>
    </source>
</evidence>
<feature type="transmembrane region" description="Helical" evidence="1">
    <location>
        <begin position="69"/>
        <end position="91"/>
    </location>
</feature>
<dbReference type="EMBL" id="BPVZ01000090">
    <property type="protein sequence ID" value="GKV31208.1"/>
    <property type="molecule type" value="Genomic_DNA"/>
</dbReference>
<comment type="caution">
    <text evidence="2">The sequence shown here is derived from an EMBL/GenBank/DDBJ whole genome shotgun (WGS) entry which is preliminary data.</text>
</comment>
<dbReference type="AlphaFoldDB" id="A0AAV5L1U6"/>
<evidence type="ECO:0000313" key="3">
    <source>
        <dbReference type="Proteomes" id="UP001054252"/>
    </source>
</evidence>
<reference evidence="2 3" key="1">
    <citation type="journal article" date="2021" name="Commun. Biol.">
        <title>The genome of Shorea leprosula (Dipterocarpaceae) highlights the ecological relevance of drought in aseasonal tropical rainforests.</title>
        <authorList>
            <person name="Ng K.K.S."/>
            <person name="Kobayashi M.J."/>
            <person name="Fawcett J.A."/>
            <person name="Hatakeyama M."/>
            <person name="Paape T."/>
            <person name="Ng C.H."/>
            <person name="Ang C.C."/>
            <person name="Tnah L.H."/>
            <person name="Lee C.T."/>
            <person name="Nishiyama T."/>
            <person name="Sese J."/>
            <person name="O'Brien M.J."/>
            <person name="Copetti D."/>
            <person name="Mohd Noor M.I."/>
            <person name="Ong R.C."/>
            <person name="Putra M."/>
            <person name="Sireger I.Z."/>
            <person name="Indrioko S."/>
            <person name="Kosugi Y."/>
            <person name="Izuno A."/>
            <person name="Isagi Y."/>
            <person name="Lee S.L."/>
            <person name="Shimizu K.K."/>
        </authorList>
    </citation>
    <scope>NUCLEOTIDE SEQUENCE [LARGE SCALE GENOMIC DNA]</scope>
    <source>
        <strain evidence="2">214</strain>
    </source>
</reference>
<dbReference type="Pfam" id="PF05684">
    <property type="entry name" value="DUF819"/>
    <property type="match status" value="1"/>
</dbReference>
<keyword evidence="1" id="KW-1133">Transmembrane helix</keyword>
<dbReference type="PANTHER" id="PTHR34289">
    <property type="entry name" value="PROTEIN, PUTATIVE (DUF819)-RELATED"/>
    <property type="match status" value="1"/>
</dbReference>
<name>A0AAV5L1U6_9ROSI</name>
<feature type="transmembrane region" description="Helical" evidence="1">
    <location>
        <begin position="32"/>
        <end position="49"/>
    </location>
</feature>
<sequence>MTNAYIMVVIAFLKALCVSPSVLAAGVAADNVICAIYFVVLFALGSRIAPETPTSTNDYEMNSEPDSGGKIPVLQIATALAVSFLILRLPVISRKLDKFKGESQLE</sequence>
<dbReference type="Proteomes" id="UP001054252">
    <property type="component" value="Unassembled WGS sequence"/>
</dbReference>
<keyword evidence="1" id="KW-0472">Membrane</keyword>
<protein>
    <submittedName>
        <fullName evidence="2">Uncharacterized protein</fullName>
    </submittedName>
</protein>
<keyword evidence="3" id="KW-1185">Reference proteome</keyword>
<dbReference type="InterPro" id="IPR008537">
    <property type="entry name" value="DUF819"/>
</dbReference>
<keyword evidence="1" id="KW-0812">Transmembrane</keyword>
<gene>
    <name evidence="2" type="ORF">SLEP1_g39921</name>
</gene>